<dbReference type="Gene3D" id="2.70.150.10">
    <property type="entry name" value="Calcium-transporting ATPase, cytoplasmic transduction domain A"/>
    <property type="match status" value="1"/>
</dbReference>
<evidence type="ECO:0000256" key="5">
    <source>
        <dbReference type="ARBA" id="ARBA00022553"/>
    </source>
</evidence>
<keyword evidence="3" id="KW-0813">Transport</keyword>
<dbReference type="GO" id="GO:0005886">
    <property type="term" value="C:plasma membrane"/>
    <property type="evidence" value="ECO:0007669"/>
    <property type="project" value="UniProtKB-SubCell"/>
</dbReference>
<evidence type="ECO:0000256" key="8">
    <source>
        <dbReference type="ARBA" id="ARBA00022741"/>
    </source>
</evidence>
<dbReference type="SUPFAM" id="SSF55008">
    <property type="entry name" value="HMA, heavy metal-associated domain"/>
    <property type="match status" value="1"/>
</dbReference>
<organism evidence="17 18">
    <name type="scientific">Oceanicella actignis</name>
    <dbReference type="NCBI Taxonomy" id="1189325"/>
    <lineage>
        <taxon>Bacteria</taxon>
        <taxon>Pseudomonadati</taxon>
        <taxon>Pseudomonadota</taxon>
        <taxon>Alphaproteobacteria</taxon>
        <taxon>Rhodobacterales</taxon>
        <taxon>Paracoccaceae</taxon>
        <taxon>Oceanicella</taxon>
    </lineage>
</organism>
<dbReference type="PANTHER" id="PTHR43520:SF5">
    <property type="entry name" value="CATION-TRANSPORTING P-TYPE ATPASE-RELATED"/>
    <property type="match status" value="1"/>
</dbReference>
<gene>
    <name evidence="17" type="ORF">SAMN05216200_10758</name>
</gene>
<feature type="transmembrane region" description="Helical" evidence="15">
    <location>
        <begin position="127"/>
        <end position="147"/>
    </location>
</feature>
<reference evidence="17 18" key="1">
    <citation type="submission" date="2016-12" db="EMBL/GenBank/DDBJ databases">
        <authorList>
            <person name="Song W.-J."/>
            <person name="Kurnit D.M."/>
        </authorList>
    </citation>
    <scope>NUCLEOTIDE SEQUENCE [LARGE SCALE GENOMIC DNA]</scope>
    <source>
        <strain evidence="17 18">CGMCC 1.10808</strain>
    </source>
</reference>
<keyword evidence="7 15" id="KW-0479">Metal-binding</keyword>
<feature type="transmembrane region" description="Helical" evidence="15">
    <location>
        <begin position="192"/>
        <end position="214"/>
    </location>
</feature>
<dbReference type="InterPro" id="IPR036412">
    <property type="entry name" value="HAD-like_sf"/>
</dbReference>
<evidence type="ECO:0000256" key="3">
    <source>
        <dbReference type="ARBA" id="ARBA00022448"/>
    </source>
</evidence>
<keyword evidence="8 15" id="KW-0547">Nucleotide-binding</keyword>
<evidence type="ECO:0000313" key="18">
    <source>
        <dbReference type="Proteomes" id="UP000184066"/>
    </source>
</evidence>
<dbReference type="InterPro" id="IPR008250">
    <property type="entry name" value="ATPase_P-typ_transduc_dom_A_sf"/>
</dbReference>
<evidence type="ECO:0000256" key="10">
    <source>
        <dbReference type="ARBA" id="ARBA00022842"/>
    </source>
</evidence>
<dbReference type="GO" id="GO:0005524">
    <property type="term" value="F:ATP binding"/>
    <property type="evidence" value="ECO:0007669"/>
    <property type="project" value="UniProtKB-UniRule"/>
</dbReference>
<evidence type="ECO:0000256" key="11">
    <source>
        <dbReference type="ARBA" id="ARBA00022967"/>
    </source>
</evidence>
<dbReference type="OrthoDB" id="9807843at2"/>
<evidence type="ECO:0000256" key="7">
    <source>
        <dbReference type="ARBA" id="ARBA00022723"/>
    </source>
</evidence>
<evidence type="ECO:0000313" key="17">
    <source>
        <dbReference type="EMBL" id="SHN70940.1"/>
    </source>
</evidence>
<name>A0A1M7TJP9_9RHOB</name>
<evidence type="ECO:0000256" key="12">
    <source>
        <dbReference type="ARBA" id="ARBA00022989"/>
    </source>
</evidence>
<dbReference type="Pfam" id="PF00403">
    <property type="entry name" value="HMA"/>
    <property type="match status" value="1"/>
</dbReference>
<dbReference type="InterPro" id="IPR018303">
    <property type="entry name" value="ATPase_P-typ_P_site"/>
</dbReference>
<keyword evidence="11" id="KW-1278">Translocase</keyword>
<feature type="transmembrane region" description="Helical" evidence="15">
    <location>
        <begin position="220"/>
        <end position="238"/>
    </location>
</feature>
<feature type="transmembrane region" description="Helical" evidence="15">
    <location>
        <begin position="159"/>
        <end position="180"/>
    </location>
</feature>
<evidence type="ECO:0000256" key="15">
    <source>
        <dbReference type="RuleBase" id="RU362081"/>
    </source>
</evidence>
<feature type="transmembrane region" description="Helical" evidence="15">
    <location>
        <begin position="719"/>
        <end position="737"/>
    </location>
</feature>
<keyword evidence="12 15" id="KW-1133">Transmembrane helix</keyword>
<dbReference type="InterPro" id="IPR001757">
    <property type="entry name" value="P_typ_ATPase"/>
</dbReference>
<dbReference type="SUPFAM" id="SSF81665">
    <property type="entry name" value="Calcium ATPase, transmembrane domain M"/>
    <property type="match status" value="1"/>
</dbReference>
<keyword evidence="4 15" id="KW-1003">Cell membrane</keyword>
<keyword evidence="18" id="KW-1185">Reference proteome</keyword>
<dbReference type="GO" id="GO:0016887">
    <property type="term" value="F:ATP hydrolysis activity"/>
    <property type="evidence" value="ECO:0007669"/>
    <property type="project" value="InterPro"/>
</dbReference>
<dbReference type="AlphaFoldDB" id="A0A1M7TJP9"/>
<dbReference type="RefSeq" id="WP_072747688.1">
    <property type="nucleotide sequence ID" value="NZ_FOHL01000007.1"/>
</dbReference>
<dbReference type="PROSITE" id="PS50846">
    <property type="entry name" value="HMA_2"/>
    <property type="match status" value="1"/>
</dbReference>
<keyword evidence="10" id="KW-0460">Magnesium</keyword>
<dbReference type="EMBL" id="FRDL01000007">
    <property type="protein sequence ID" value="SHN70940.1"/>
    <property type="molecule type" value="Genomic_DNA"/>
</dbReference>
<dbReference type="InterPro" id="IPR036163">
    <property type="entry name" value="HMA_dom_sf"/>
</dbReference>
<keyword evidence="9 15" id="KW-0067">ATP-binding</keyword>
<feature type="transmembrane region" description="Helical" evidence="15">
    <location>
        <begin position="375"/>
        <end position="394"/>
    </location>
</feature>
<dbReference type="NCBIfam" id="TIGR01512">
    <property type="entry name" value="ATPase-IB2_Cd"/>
    <property type="match status" value="1"/>
</dbReference>
<dbReference type="InterPro" id="IPR023214">
    <property type="entry name" value="HAD_sf"/>
</dbReference>
<evidence type="ECO:0000256" key="14">
    <source>
        <dbReference type="ARBA" id="ARBA00023136"/>
    </source>
</evidence>
<evidence type="ECO:0000259" key="16">
    <source>
        <dbReference type="PROSITE" id="PS50846"/>
    </source>
</evidence>
<evidence type="ECO:0000256" key="6">
    <source>
        <dbReference type="ARBA" id="ARBA00022692"/>
    </source>
</evidence>
<protein>
    <submittedName>
        <fullName evidence="17">Cu2+-exporting ATPase</fullName>
    </submittedName>
</protein>
<dbReference type="SUPFAM" id="SSF56784">
    <property type="entry name" value="HAD-like"/>
    <property type="match status" value="1"/>
</dbReference>
<sequence length="743" mass="77465">MSMAADAPPPAAGACCPTGAAVTAAGTAGLERWARQVAPGRMRIELMTPEAHCAACIATIERGLNASPGVLSARLNLSSRRVTVEYDPARTGPQGLVEALAGLGYQARPFDADALRAIDRDEEGRELLARLAVAGFAAMNVMLLSVSVWSGAADATRDLLHWISGLIALPAAAFAGAPFYRSAWSALRAGRINMDVPISLAVILAAGISLYETARSGEHAYFDAAVSLLFFLLLGRYLDHRTRRAARMAAAELAGLQARSAVLIENGERRVIPVDDLRPDDVVEIPPGERAPADGEVLDGLSDVDRSMLTGESAPEPLGPGAEIHAGMINLSAPLRMRVTAVGDQTLLAGIARMIEAAERARTRFTRWADAAARIYAPLVHLAALAALIGWLAAGAELRQAVMIAAAVLIITCPCALGLAVPAVHAAAGGTLFRSGVFLKDGAALETLSRVDMAVFDKTGTLTLGAPRLVDGPEDPHQWAAALALAQSSRHPFARALAEAARARAVAPAAVEELREVPGCGVEGRVGGRIARLGRADWCGGAEPEGAETSSVWLRLGDEAPVRFALEDPLREDAAEVVAELRRMGLEVRLLSGDAPGPVRRAARGAGIDAFEAGMTPADKLARLEAWRAEGRRVLMVGDGINDAPALAAAAASMSPAEAADVSRAAAGLVFAGARLAPVTRALRVARAARRRAIENFALAAVYNMIAAPAAMMGLVTPLVAALAMSSSSIVVTLNALRLRNAR</sequence>
<dbReference type="InterPro" id="IPR023298">
    <property type="entry name" value="ATPase_P-typ_TM_dom_sf"/>
</dbReference>
<dbReference type="STRING" id="1189325.SAMN04488119_10759"/>
<dbReference type="GO" id="GO:0043682">
    <property type="term" value="F:P-type divalent copper transporter activity"/>
    <property type="evidence" value="ECO:0007669"/>
    <property type="project" value="TreeGrafter"/>
</dbReference>
<dbReference type="InterPro" id="IPR059000">
    <property type="entry name" value="ATPase_P-type_domA"/>
</dbReference>
<feature type="transmembrane region" description="Helical" evidence="15">
    <location>
        <begin position="693"/>
        <end position="713"/>
    </location>
</feature>
<dbReference type="Gene3D" id="3.40.1110.10">
    <property type="entry name" value="Calcium-transporting ATPase, cytoplasmic domain N"/>
    <property type="match status" value="1"/>
</dbReference>
<keyword evidence="14 15" id="KW-0472">Membrane</keyword>
<dbReference type="InterPro" id="IPR027256">
    <property type="entry name" value="P-typ_ATPase_IB"/>
</dbReference>
<dbReference type="NCBIfam" id="TIGR01494">
    <property type="entry name" value="ATPase_P-type"/>
    <property type="match status" value="2"/>
</dbReference>
<dbReference type="Gene3D" id="3.40.50.1000">
    <property type="entry name" value="HAD superfamily/HAD-like"/>
    <property type="match status" value="1"/>
</dbReference>
<dbReference type="Proteomes" id="UP000184066">
    <property type="component" value="Unassembled WGS sequence"/>
</dbReference>
<dbReference type="GO" id="GO:0055070">
    <property type="term" value="P:copper ion homeostasis"/>
    <property type="evidence" value="ECO:0007669"/>
    <property type="project" value="TreeGrafter"/>
</dbReference>
<evidence type="ECO:0000256" key="2">
    <source>
        <dbReference type="ARBA" id="ARBA00006024"/>
    </source>
</evidence>
<evidence type="ECO:0000256" key="4">
    <source>
        <dbReference type="ARBA" id="ARBA00022475"/>
    </source>
</evidence>
<keyword evidence="13" id="KW-0406">Ion transport</keyword>
<keyword evidence="6 15" id="KW-0812">Transmembrane</keyword>
<dbReference type="PRINTS" id="PR00119">
    <property type="entry name" value="CATATPASE"/>
</dbReference>
<dbReference type="SUPFAM" id="SSF81653">
    <property type="entry name" value="Calcium ATPase, transduction domain A"/>
    <property type="match status" value="1"/>
</dbReference>
<feature type="domain" description="HMA" evidence="16">
    <location>
        <begin position="42"/>
        <end position="108"/>
    </location>
</feature>
<dbReference type="Pfam" id="PF00122">
    <property type="entry name" value="E1-E2_ATPase"/>
    <property type="match status" value="1"/>
</dbReference>
<comment type="similarity">
    <text evidence="2 15">Belongs to the cation transport ATPase (P-type) (TC 3.A.3) family. Type IB subfamily.</text>
</comment>
<dbReference type="InterPro" id="IPR006121">
    <property type="entry name" value="HMA_dom"/>
</dbReference>
<accession>A0A1M7TJP9</accession>
<dbReference type="PANTHER" id="PTHR43520">
    <property type="entry name" value="ATP7, ISOFORM B"/>
    <property type="match status" value="1"/>
</dbReference>
<proteinExistence type="inferred from homology"/>
<dbReference type="Pfam" id="PF00702">
    <property type="entry name" value="Hydrolase"/>
    <property type="match status" value="1"/>
</dbReference>
<evidence type="ECO:0000256" key="1">
    <source>
        <dbReference type="ARBA" id="ARBA00004651"/>
    </source>
</evidence>
<dbReference type="GO" id="GO:0005507">
    <property type="term" value="F:copper ion binding"/>
    <property type="evidence" value="ECO:0007669"/>
    <property type="project" value="TreeGrafter"/>
</dbReference>
<dbReference type="NCBIfam" id="TIGR01525">
    <property type="entry name" value="ATPase-IB_hvy"/>
    <property type="match status" value="1"/>
</dbReference>
<evidence type="ECO:0000256" key="13">
    <source>
        <dbReference type="ARBA" id="ARBA00023065"/>
    </source>
</evidence>
<dbReference type="InterPro" id="IPR023299">
    <property type="entry name" value="ATPase_P-typ_cyto_dom_N"/>
</dbReference>
<dbReference type="PROSITE" id="PS00154">
    <property type="entry name" value="ATPASE_E1_E2"/>
    <property type="match status" value="1"/>
</dbReference>
<evidence type="ECO:0000256" key="9">
    <source>
        <dbReference type="ARBA" id="ARBA00022840"/>
    </source>
</evidence>
<dbReference type="NCBIfam" id="TIGR01511">
    <property type="entry name" value="ATPase-IB1_Cu"/>
    <property type="match status" value="1"/>
</dbReference>
<dbReference type="CDD" id="cd00371">
    <property type="entry name" value="HMA"/>
    <property type="match status" value="1"/>
</dbReference>
<feature type="transmembrane region" description="Helical" evidence="15">
    <location>
        <begin position="400"/>
        <end position="424"/>
    </location>
</feature>
<dbReference type="Gene3D" id="3.30.70.100">
    <property type="match status" value="1"/>
</dbReference>
<comment type="subcellular location">
    <subcellularLocation>
        <location evidence="1">Cell membrane</location>
        <topology evidence="1">Multi-pass membrane protein</topology>
    </subcellularLocation>
</comment>
<keyword evidence="5" id="KW-0597">Phosphoprotein</keyword>